<dbReference type="InParanoid" id="A0A165TDS9"/>
<keyword evidence="3" id="KW-1185">Reference proteome</keyword>
<accession>A0A165TDS9</accession>
<organism evidence="2 3">
    <name type="scientific">Neolentinus lepideus HHB14362 ss-1</name>
    <dbReference type="NCBI Taxonomy" id="1314782"/>
    <lineage>
        <taxon>Eukaryota</taxon>
        <taxon>Fungi</taxon>
        <taxon>Dikarya</taxon>
        <taxon>Basidiomycota</taxon>
        <taxon>Agaricomycotina</taxon>
        <taxon>Agaricomycetes</taxon>
        <taxon>Gloeophyllales</taxon>
        <taxon>Gloeophyllaceae</taxon>
        <taxon>Neolentinus</taxon>
    </lineage>
</organism>
<dbReference type="Proteomes" id="UP000076761">
    <property type="component" value="Unassembled WGS sequence"/>
</dbReference>
<name>A0A165TDS9_9AGAM</name>
<evidence type="ECO:0000313" key="2">
    <source>
        <dbReference type="EMBL" id="KZT26521.1"/>
    </source>
</evidence>
<evidence type="ECO:0000259" key="1">
    <source>
        <dbReference type="PROSITE" id="PS51747"/>
    </source>
</evidence>
<dbReference type="InterPro" id="IPR002125">
    <property type="entry name" value="CMP_dCMP_dom"/>
</dbReference>
<proteinExistence type="predicted"/>
<dbReference type="Pfam" id="PF18785">
    <property type="entry name" value="Inv-AAD"/>
    <property type="match status" value="1"/>
</dbReference>
<dbReference type="InterPro" id="IPR016193">
    <property type="entry name" value="Cytidine_deaminase-like"/>
</dbReference>
<dbReference type="PANTHER" id="PTHR11079:SF162">
    <property type="entry name" value="RIBOFLAVIN BIOSYNTHESIS PROTEIN PYRD, CHLOROPLASTIC"/>
    <property type="match status" value="1"/>
</dbReference>
<evidence type="ECO:0000313" key="3">
    <source>
        <dbReference type="Proteomes" id="UP000076761"/>
    </source>
</evidence>
<dbReference type="SUPFAM" id="SSF53927">
    <property type="entry name" value="Cytidine deaminase-like"/>
    <property type="match status" value="1"/>
</dbReference>
<dbReference type="GO" id="GO:0008835">
    <property type="term" value="F:diaminohydroxyphosphoribosylaminopyrimidine deaminase activity"/>
    <property type="evidence" value="ECO:0007669"/>
    <property type="project" value="TreeGrafter"/>
</dbReference>
<dbReference type="OrthoDB" id="252265at2759"/>
<dbReference type="Gene3D" id="3.40.140.10">
    <property type="entry name" value="Cytidine Deaminase, domain 2"/>
    <property type="match status" value="1"/>
</dbReference>
<protein>
    <submittedName>
        <fullName evidence="2">Cytidine deaminase-like protein</fullName>
    </submittedName>
</protein>
<sequence length="176" mass="18993">MFADMEFLMQALEEAKKCQPTVTAFCVGCILVARWPSTEGKPVILARGYSRELPGNTHAEANALAKARALGQEELSTLFKYANSDGLDVDSILKCTDVYTTMEPCSVRTSGLAPCADALISAKVRRCFIGVGEPDDFVKCEGAGKLKEAGIEVIWLKGSEEECLKVARRGHDGSIS</sequence>
<gene>
    <name evidence="2" type="ORF">NEOLEDRAFT_1132030</name>
</gene>
<dbReference type="PANTHER" id="PTHR11079">
    <property type="entry name" value="CYTOSINE DEAMINASE FAMILY MEMBER"/>
    <property type="match status" value="1"/>
</dbReference>
<feature type="domain" description="CMP/dCMP-type deaminase" evidence="1">
    <location>
        <begin position="2"/>
        <end position="153"/>
    </location>
</feature>
<dbReference type="EMBL" id="KV425566">
    <property type="protein sequence ID" value="KZT26521.1"/>
    <property type="molecule type" value="Genomic_DNA"/>
</dbReference>
<dbReference type="STRING" id="1314782.A0A165TDS9"/>
<dbReference type="PROSITE" id="PS51747">
    <property type="entry name" value="CYT_DCMP_DEAMINASES_2"/>
    <property type="match status" value="1"/>
</dbReference>
<dbReference type="GO" id="GO:0006139">
    <property type="term" value="P:nucleobase-containing compound metabolic process"/>
    <property type="evidence" value="ECO:0007669"/>
    <property type="project" value="UniProtKB-ARBA"/>
</dbReference>
<dbReference type="AlphaFoldDB" id="A0A165TDS9"/>
<reference evidence="2 3" key="1">
    <citation type="journal article" date="2016" name="Mol. Biol. Evol.">
        <title>Comparative Genomics of Early-Diverging Mushroom-Forming Fungi Provides Insights into the Origins of Lignocellulose Decay Capabilities.</title>
        <authorList>
            <person name="Nagy L.G."/>
            <person name="Riley R."/>
            <person name="Tritt A."/>
            <person name="Adam C."/>
            <person name="Daum C."/>
            <person name="Floudas D."/>
            <person name="Sun H."/>
            <person name="Yadav J.S."/>
            <person name="Pangilinan J."/>
            <person name="Larsson K.H."/>
            <person name="Matsuura K."/>
            <person name="Barry K."/>
            <person name="Labutti K."/>
            <person name="Kuo R."/>
            <person name="Ohm R.A."/>
            <person name="Bhattacharya S.S."/>
            <person name="Shirouzu T."/>
            <person name="Yoshinaga Y."/>
            <person name="Martin F.M."/>
            <person name="Grigoriev I.V."/>
            <person name="Hibbett D.S."/>
        </authorList>
    </citation>
    <scope>NUCLEOTIDE SEQUENCE [LARGE SCALE GENOMIC DNA]</scope>
    <source>
        <strain evidence="2 3">HHB14362 ss-1</strain>
    </source>
</reference>